<organism evidence="9 10">
    <name type="scientific">Agrocybe chaxingu</name>
    <dbReference type="NCBI Taxonomy" id="84603"/>
    <lineage>
        <taxon>Eukaryota</taxon>
        <taxon>Fungi</taxon>
        <taxon>Dikarya</taxon>
        <taxon>Basidiomycota</taxon>
        <taxon>Agaricomycotina</taxon>
        <taxon>Agaricomycetes</taxon>
        <taxon>Agaricomycetidae</taxon>
        <taxon>Agaricales</taxon>
        <taxon>Agaricineae</taxon>
        <taxon>Strophariaceae</taxon>
        <taxon>Agrocybe</taxon>
    </lineage>
</organism>
<keyword evidence="3" id="KW-0813">Transport</keyword>
<gene>
    <name evidence="9" type="ORF">NLJ89_g7787</name>
</gene>
<keyword evidence="7 8" id="KW-0472">Membrane</keyword>
<evidence type="ECO:0000256" key="6">
    <source>
        <dbReference type="ARBA" id="ARBA00023128"/>
    </source>
</evidence>
<dbReference type="Gene3D" id="3.90.550.10">
    <property type="entry name" value="Spore Coat Polysaccharide Biosynthesis Protein SpsA, Chain A"/>
    <property type="match status" value="1"/>
</dbReference>
<protein>
    <submittedName>
        <fullName evidence="9">Uncharacterized protein</fullName>
    </submittedName>
</protein>
<dbReference type="FunFam" id="1.50.40.10:FF:000029">
    <property type="entry name" value="Solute carrier family 25 member 28"/>
    <property type="match status" value="1"/>
</dbReference>
<dbReference type="InterPro" id="IPR029044">
    <property type="entry name" value="Nucleotide-diphossugar_trans"/>
</dbReference>
<dbReference type="SUPFAM" id="SSF103506">
    <property type="entry name" value="Mitochondrial carrier"/>
    <property type="match status" value="1"/>
</dbReference>
<dbReference type="InterPro" id="IPR023395">
    <property type="entry name" value="MCP_dom_sf"/>
</dbReference>
<proteinExistence type="inferred from homology"/>
<keyword evidence="5" id="KW-1133">Transmembrane helix</keyword>
<evidence type="ECO:0000256" key="2">
    <source>
        <dbReference type="ARBA" id="ARBA00006375"/>
    </source>
</evidence>
<sequence length="1071" mass="118639">MADEIDYEALPSNAGLAVNMLAGALAGISEHAVMFPVDSIKTRMQVFATSPVAVYSGVGNAFARISSTEGMRALWRGVSSVILGAGPAHAIHFGTLEAVKELAGGNEAGNQWLATSLAGASATIASDAFMNPFDVIKQRMQLHKSEFRSAWQCARTVYGAEGFGAFYISYPTTLAITIPFNAIQVTVYEHIKRFANPRNEYSPATHIAAGGIAGAVAAAVTTPLDVAKTILQTRGTATDADIRNARGMVDAFRVIWTRDGLKGFGRGLTPRVLTIMPSSALCWMSYEFFSLSLDPRATVLESSLPVASNSIISSSKPAEATDSILVELVSSLTPIPPQSLTAILPILPHTLDRTTDLLQPFLEPLQSLRELLIICPDSITADVRRELQRVFAALDSAAYPDVSLQPWQGYMQVHTASLKSAAGVSTKWALLMDESGLAGIPDPAKTALLHPPNVSVPFGHKGQYGWSDSSPTTSCAWGQVQRTPYLLPPFVMPTSSNGEDSLDMNGHPWNVHGSSNETDLGGLLLGNRKGKMEEHTSQLSFNRDGRQNSVIPLFDTGHSAIPETVSSFSPLLYPGHIEFVFFLPVVDDVKRISPFLCRLQRLNPSPAVRLLVYDDESHRPSTGPKWTTQSLITDSCIAEYDILSEAPLFLSGPGAVVVLEWLEIQATTVDILLTIEVIDPLAAFLLSVQRMPVFNDTTVIRIPRRDLGYIDWMSSLSVRELKNWHKPNIEVAVITKDRPSSLLRLLGSLQNAHYFGDQISLRINVEQDCDSNSLKIVEKTSWPYGRVFVHHRVIHGGLLPAVVESWYPHNNDSYGVLLEDDVEVSPLFYAWIKMTILRYRYGEPQNRLTQLFGVSLYQQKHLELPIEGRQPFNPRSLFSLAGLPETNTPYLSQVPCSWGALYFPEQWREFHDYLTVRFTETALTMDEDVVPNVRSNYWTKSWKKFFIELVYLRGYLMLYPNYDGFLSLSTNHLEVGSHVKVRSQEKQELFLLPLMKLPQTGEASKLLDLPNHRLPDIEQLPVLNLTGFLASPSHLLSVGMLRRRELTGCEEPLPQLYSVQSLMCINRTFTV</sequence>
<dbReference type="GO" id="GO:0015093">
    <property type="term" value="F:ferrous iron transmembrane transporter activity"/>
    <property type="evidence" value="ECO:0007669"/>
    <property type="project" value="TreeGrafter"/>
</dbReference>
<feature type="repeat" description="Solcar" evidence="8">
    <location>
        <begin position="14"/>
        <end position="102"/>
    </location>
</feature>
<dbReference type="SUPFAM" id="SSF53448">
    <property type="entry name" value="Nucleotide-diphospho-sugar transferases"/>
    <property type="match status" value="1"/>
</dbReference>
<evidence type="ECO:0000256" key="5">
    <source>
        <dbReference type="ARBA" id="ARBA00022989"/>
    </source>
</evidence>
<reference evidence="9" key="1">
    <citation type="submission" date="2022-07" db="EMBL/GenBank/DDBJ databases">
        <title>Genome Sequence of Agrocybe chaxingu.</title>
        <authorList>
            <person name="Buettner E."/>
        </authorList>
    </citation>
    <scope>NUCLEOTIDE SEQUENCE</scope>
    <source>
        <strain evidence="9">MP-N11</strain>
    </source>
</reference>
<dbReference type="InterPro" id="IPR018108">
    <property type="entry name" value="MCP_transmembrane"/>
</dbReference>
<name>A0A9W8K3P5_9AGAR</name>
<comment type="similarity">
    <text evidence="2">Belongs to the mitochondrial carrier (TC 2.A.29) family.</text>
</comment>
<dbReference type="PANTHER" id="PTHR45758:SF4">
    <property type="entry name" value="MITOFERRIN-1"/>
    <property type="match status" value="1"/>
</dbReference>
<evidence type="ECO:0000256" key="7">
    <source>
        <dbReference type="ARBA" id="ARBA00023136"/>
    </source>
</evidence>
<dbReference type="EMBL" id="JANKHO010000972">
    <property type="protein sequence ID" value="KAJ3504716.1"/>
    <property type="molecule type" value="Genomic_DNA"/>
</dbReference>
<evidence type="ECO:0000256" key="3">
    <source>
        <dbReference type="ARBA" id="ARBA00022448"/>
    </source>
</evidence>
<comment type="subcellular location">
    <subcellularLocation>
        <location evidence="1">Mitochondrion membrane</location>
        <topology evidence="1">Multi-pass membrane protein</topology>
    </subcellularLocation>
</comment>
<evidence type="ECO:0000256" key="1">
    <source>
        <dbReference type="ARBA" id="ARBA00004225"/>
    </source>
</evidence>
<comment type="caution">
    <text evidence="9">The sequence shown here is derived from an EMBL/GenBank/DDBJ whole genome shotgun (WGS) entry which is preliminary data.</text>
</comment>
<keyword evidence="10" id="KW-1185">Reference proteome</keyword>
<evidence type="ECO:0000313" key="9">
    <source>
        <dbReference type="EMBL" id="KAJ3504716.1"/>
    </source>
</evidence>
<dbReference type="GO" id="GO:0031966">
    <property type="term" value="C:mitochondrial membrane"/>
    <property type="evidence" value="ECO:0007669"/>
    <property type="project" value="UniProtKB-SubCell"/>
</dbReference>
<keyword evidence="6" id="KW-0496">Mitochondrion</keyword>
<dbReference type="Pfam" id="PF00153">
    <property type="entry name" value="Mito_carr"/>
    <property type="match status" value="3"/>
</dbReference>
<dbReference type="PANTHER" id="PTHR45758">
    <property type="entry name" value="MITOFERRIN-1-RELATED"/>
    <property type="match status" value="1"/>
</dbReference>
<evidence type="ECO:0000256" key="8">
    <source>
        <dbReference type="PROSITE-ProRule" id="PRU00282"/>
    </source>
</evidence>
<dbReference type="Gene3D" id="1.50.40.10">
    <property type="entry name" value="Mitochondrial carrier domain"/>
    <property type="match status" value="2"/>
</dbReference>
<feature type="repeat" description="Solcar" evidence="8">
    <location>
        <begin position="201"/>
        <end position="292"/>
    </location>
</feature>
<dbReference type="Proteomes" id="UP001148786">
    <property type="component" value="Unassembled WGS sequence"/>
</dbReference>
<dbReference type="AlphaFoldDB" id="A0A9W8K3P5"/>
<evidence type="ECO:0000313" key="10">
    <source>
        <dbReference type="Proteomes" id="UP001148786"/>
    </source>
</evidence>
<evidence type="ECO:0000256" key="4">
    <source>
        <dbReference type="ARBA" id="ARBA00022692"/>
    </source>
</evidence>
<dbReference type="PROSITE" id="PS50920">
    <property type="entry name" value="SOLCAR"/>
    <property type="match status" value="3"/>
</dbReference>
<accession>A0A9W8K3P5</accession>
<dbReference type="OrthoDB" id="2020070at2759"/>
<keyword evidence="4 8" id="KW-0812">Transmembrane</keyword>
<feature type="repeat" description="Solcar" evidence="8">
    <location>
        <begin position="110"/>
        <end position="194"/>
    </location>
</feature>
<dbReference type="GO" id="GO:0048250">
    <property type="term" value="P:iron import into the mitochondrion"/>
    <property type="evidence" value="ECO:0007669"/>
    <property type="project" value="TreeGrafter"/>
</dbReference>